<accession>A0ABW0YU45</accession>
<dbReference type="PROSITE" id="PS51257">
    <property type="entry name" value="PROKAR_LIPOPROTEIN"/>
    <property type="match status" value="1"/>
</dbReference>
<dbReference type="Pfam" id="PF08386">
    <property type="entry name" value="Abhydrolase_4"/>
    <property type="match status" value="1"/>
</dbReference>
<protein>
    <submittedName>
        <fullName evidence="6">Alpha/beta hydrolase</fullName>
    </submittedName>
</protein>
<evidence type="ECO:0000256" key="3">
    <source>
        <dbReference type="ARBA" id="ARBA00022801"/>
    </source>
</evidence>
<organism evidence="6 7">
    <name type="scientific">Streptomyces gamaensis</name>
    <dbReference type="NCBI Taxonomy" id="1763542"/>
    <lineage>
        <taxon>Bacteria</taxon>
        <taxon>Bacillati</taxon>
        <taxon>Actinomycetota</taxon>
        <taxon>Actinomycetes</taxon>
        <taxon>Kitasatosporales</taxon>
        <taxon>Streptomycetaceae</taxon>
        <taxon>Streptomyces</taxon>
    </lineage>
</organism>
<evidence type="ECO:0000259" key="5">
    <source>
        <dbReference type="Pfam" id="PF08386"/>
    </source>
</evidence>
<dbReference type="Proteomes" id="UP001596083">
    <property type="component" value="Unassembled WGS sequence"/>
</dbReference>
<feature type="domain" description="Peptidase S33 tripeptidyl aminopeptidase-like C-terminal" evidence="5">
    <location>
        <begin position="406"/>
        <end position="510"/>
    </location>
</feature>
<feature type="chain" id="PRO_5047186157" evidence="4">
    <location>
        <begin position="20"/>
        <end position="511"/>
    </location>
</feature>
<dbReference type="GO" id="GO:0016787">
    <property type="term" value="F:hydrolase activity"/>
    <property type="evidence" value="ECO:0007669"/>
    <property type="project" value="UniProtKB-KW"/>
</dbReference>
<dbReference type="SUPFAM" id="SSF53474">
    <property type="entry name" value="alpha/beta-Hydrolases"/>
    <property type="match status" value="1"/>
</dbReference>
<dbReference type="EMBL" id="JBHSPB010000001">
    <property type="protein sequence ID" value="MFC5718789.1"/>
    <property type="molecule type" value="Genomic_DNA"/>
</dbReference>
<evidence type="ECO:0000313" key="6">
    <source>
        <dbReference type="EMBL" id="MFC5718789.1"/>
    </source>
</evidence>
<dbReference type="Gene3D" id="3.40.50.1820">
    <property type="entry name" value="alpha/beta hydrolase"/>
    <property type="match status" value="1"/>
</dbReference>
<evidence type="ECO:0000256" key="2">
    <source>
        <dbReference type="ARBA" id="ARBA00022729"/>
    </source>
</evidence>
<dbReference type="PANTHER" id="PTHR43248:SF29">
    <property type="entry name" value="TRIPEPTIDYL AMINOPEPTIDASE"/>
    <property type="match status" value="1"/>
</dbReference>
<keyword evidence="7" id="KW-1185">Reference proteome</keyword>
<comment type="similarity">
    <text evidence="1">Belongs to the peptidase S33 family.</text>
</comment>
<dbReference type="RefSeq" id="WP_390313769.1">
    <property type="nucleotide sequence ID" value="NZ_JBHSPB010000001.1"/>
</dbReference>
<evidence type="ECO:0000313" key="7">
    <source>
        <dbReference type="Proteomes" id="UP001596083"/>
    </source>
</evidence>
<dbReference type="InterPro" id="IPR029058">
    <property type="entry name" value="AB_hydrolase_fold"/>
</dbReference>
<gene>
    <name evidence="6" type="ORF">ACFP1Z_01175</name>
</gene>
<evidence type="ECO:0000256" key="4">
    <source>
        <dbReference type="SAM" id="SignalP"/>
    </source>
</evidence>
<dbReference type="PANTHER" id="PTHR43248">
    <property type="entry name" value="2-SUCCINYL-6-HYDROXY-2,4-CYCLOHEXADIENE-1-CARBOXYLATE SYNTHASE"/>
    <property type="match status" value="1"/>
</dbReference>
<comment type="caution">
    <text evidence="6">The sequence shown here is derived from an EMBL/GenBank/DDBJ whole genome shotgun (WGS) entry which is preliminary data.</text>
</comment>
<reference evidence="7" key="1">
    <citation type="journal article" date="2019" name="Int. J. Syst. Evol. Microbiol.">
        <title>The Global Catalogue of Microorganisms (GCM) 10K type strain sequencing project: providing services to taxonomists for standard genome sequencing and annotation.</title>
        <authorList>
            <consortium name="The Broad Institute Genomics Platform"/>
            <consortium name="The Broad Institute Genome Sequencing Center for Infectious Disease"/>
            <person name="Wu L."/>
            <person name="Ma J."/>
        </authorList>
    </citation>
    <scope>NUCLEOTIDE SEQUENCE [LARGE SCALE GENOMIC DNA]</scope>
    <source>
        <strain evidence="7">CGMCC 4.7304</strain>
    </source>
</reference>
<feature type="signal peptide" evidence="4">
    <location>
        <begin position="1"/>
        <end position="19"/>
    </location>
</feature>
<sequence length="511" mass="53060">MAGSVRTVSLISAGLLTVAAVGCTGAGQQVRAAAPSAGGGQRLEWAACPAASGSEGGGGGGIGGGRPPGAEWECATLRVPLDYAKPQGEKIGIALIRAKATDQAHRIGSLVFNFGGPGGSGVAALPAFAEDYRNLRTRYDLVSFDPRGVGRSSGVTCLGDRELDAYFAADATPATTARQTALVNRVAAYAAGCQRRSGKVLPYVGTTNAARDMDLLRQALGDDKLHYFGVSYGTELGGVYAHLFPKRVGRAMFDGVVDPTNDAAQGALAQTKGFQLALGNYLDACVQKADNCPTGQQIQQLLERLDSRPIPGGGGRQLTRALATGGVAQALYSKDFWDYLTEGVEDAENGDGRVLMALADSMNGRGQDGRYSTLQSSLNAISCADSAERYTAREIAAKVPEFRRASPVFGDFMAWSLTQCTGWPVKGQWRTPDVSAKGAPPIVVVGNTGDPATPYEGAHRMAQALGPGVGVELTFRGQGHGAYDSGNACVKGAVDTYLLEGTVPEPGKVCS</sequence>
<dbReference type="InterPro" id="IPR013595">
    <property type="entry name" value="Pept_S33_TAP-like_C"/>
</dbReference>
<dbReference type="InterPro" id="IPR051601">
    <property type="entry name" value="Serine_prot/Carboxylest_S33"/>
</dbReference>
<proteinExistence type="inferred from homology"/>
<name>A0ABW0YU45_9ACTN</name>
<keyword evidence="3 6" id="KW-0378">Hydrolase</keyword>
<keyword evidence="2 4" id="KW-0732">Signal</keyword>
<evidence type="ECO:0000256" key="1">
    <source>
        <dbReference type="ARBA" id="ARBA00010088"/>
    </source>
</evidence>